<dbReference type="Pfam" id="PF03073">
    <property type="entry name" value="TspO_MBR"/>
    <property type="match status" value="1"/>
</dbReference>
<dbReference type="PANTHER" id="PTHR10057:SF0">
    <property type="entry name" value="TRANSLOCATOR PROTEIN"/>
    <property type="match status" value="1"/>
</dbReference>
<evidence type="ECO:0000256" key="4">
    <source>
        <dbReference type="ARBA" id="ARBA00022989"/>
    </source>
</evidence>
<dbReference type="Gene3D" id="1.20.1260.100">
    <property type="entry name" value="TspO/MBR protein"/>
    <property type="match status" value="1"/>
</dbReference>
<feature type="transmembrane region" description="Helical" evidence="6">
    <location>
        <begin position="6"/>
        <end position="25"/>
    </location>
</feature>
<dbReference type="EMBL" id="CP016033">
    <property type="protein sequence ID" value="ANK13549.1"/>
    <property type="molecule type" value="Genomic_DNA"/>
</dbReference>
<dbReference type="PANTHER" id="PTHR10057">
    <property type="entry name" value="PERIPHERAL-TYPE BENZODIAZEPINE RECEPTOR"/>
    <property type="match status" value="1"/>
</dbReference>
<keyword evidence="3 6" id="KW-0812">Transmembrane</keyword>
<reference evidence="7 8" key="1">
    <citation type="submission" date="2016-05" db="EMBL/GenBank/DDBJ databases">
        <title>Compelete Genome Sequence of Bacteriochlorophyll-Synthesizing Bacterium Porphyrobacter neustonensis DSM 9434.</title>
        <authorList>
            <person name="Shi X.-L."/>
            <person name="Wu Y.-H."/>
            <person name="Cheng H."/>
            <person name="Xu L."/>
            <person name="Zhang X.-Q."/>
            <person name="Wang C.-S."/>
            <person name="Xu X.-W."/>
        </authorList>
    </citation>
    <scope>NUCLEOTIDE SEQUENCE [LARGE SCALE GENOMIC DNA]</scope>
    <source>
        <strain evidence="7 8">DSM 9434</strain>
    </source>
</reference>
<dbReference type="InterPro" id="IPR038330">
    <property type="entry name" value="TspO/MBR-related_sf"/>
</dbReference>
<dbReference type="GO" id="GO:0016020">
    <property type="term" value="C:membrane"/>
    <property type="evidence" value="ECO:0007669"/>
    <property type="project" value="UniProtKB-SubCell"/>
</dbReference>
<sequence>MEIDWTNAAIAAGWAIILGGAGGALTEIGPWYRNLRKPPWQPPDWLFGPAWTTILGLSGWSFYLGLTHAPSAGAQTAVWALFIVNFALHLLWSPLFFKFKRPDWALRENAFLWLSVVSLMVVLPRLIGDSFAGWLNVPYFVWVSFAVVLNWKIDVLNRPFGKAGGA</sequence>
<comment type="similarity">
    <text evidence="2">Belongs to the TspO/BZRP family.</text>
</comment>
<dbReference type="CDD" id="cd15904">
    <property type="entry name" value="TSPO_MBR"/>
    <property type="match status" value="1"/>
</dbReference>
<dbReference type="InterPro" id="IPR004307">
    <property type="entry name" value="TspO_MBR"/>
</dbReference>
<evidence type="ECO:0000313" key="8">
    <source>
        <dbReference type="Proteomes" id="UP000078263"/>
    </source>
</evidence>
<dbReference type="KEGG" id="pns:A9D12_12060"/>
<dbReference type="Proteomes" id="UP000078263">
    <property type="component" value="Chromosome"/>
</dbReference>
<accession>A0A192D6Z8</accession>
<evidence type="ECO:0000256" key="3">
    <source>
        <dbReference type="ARBA" id="ARBA00022692"/>
    </source>
</evidence>
<keyword evidence="4 6" id="KW-1133">Transmembrane helix</keyword>
<evidence type="ECO:0000313" key="7">
    <source>
        <dbReference type="EMBL" id="ANK13549.1"/>
    </source>
</evidence>
<feature type="transmembrane region" description="Helical" evidence="6">
    <location>
        <begin position="109"/>
        <end position="127"/>
    </location>
</feature>
<keyword evidence="5 6" id="KW-0472">Membrane</keyword>
<organism evidence="7 8">
    <name type="scientific">Erythrobacter neustonensis</name>
    <dbReference type="NCBI Taxonomy" id="1112"/>
    <lineage>
        <taxon>Bacteria</taxon>
        <taxon>Pseudomonadati</taxon>
        <taxon>Pseudomonadota</taxon>
        <taxon>Alphaproteobacteria</taxon>
        <taxon>Sphingomonadales</taxon>
        <taxon>Erythrobacteraceae</taxon>
        <taxon>Erythrobacter/Porphyrobacter group</taxon>
        <taxon>Erythrobacter</taxon>
    </lineage>
</organism>
<gene>
    <name evidence="7" type="ORF">A9D12_12060</name>
</gene>
<dbReference type="GO" id="GO:0033013">
    <property type="term" value="P:tetrapyrrole metabolic process"/>
    <property type="evidence" value="ECO:0007669"/>
    <property type="project" value="UniProtKB-ARBA"/>
</dbReference>
<name>A0A192D6Z8_9SPHN</name>
<evidence type="ECO:0000256" key="2">
    <source>
        <dbReference type="ARBA" id="ARBA00007524"/>
    </source>
</evidence>
<dbReference type="FunFam" id="1.20.1260.100:FF:000001">
    <property type="entry name" value="translocator protein 2"/>
    <property type="match status" value="1"/>
</dbReference>
<dbReference type="STRING" id="1112.A9D12_12060"/>
<evidence type="ECO:0000256" key="5">
    <source>
        <dbReference type="ARBA" id="ARBA00023136"/>
    </source>
</evidence>
<keyword evidence="8" id="KW-1185">Reference proteome</keyword>
<dbReference type="OrthoDB" id="9795496at2"/>
<feature type="transmembrane region" description="Helical" evidence="6">
    <location>
        <begin position="45"/>
        <end position="65"/>
    </location>
</feature>
<evidence type="ECO:0000256" key="1">
    <source>
        <dbReference type="ARBA" id="ARBA00004141"/>
    </source>
</evidence>
<protein>
    <submittedName>
        <fullName evidence="7">TspO protein</fullName>
    </submittedName>
</protein>
<dbReference type="AlphaFoldDB" id="A0A192D6Z8"/>
<dbReference type="PIRSF" id="PIRSF005859">
    <property type="entry name" value="PBR"/>
    <property type="match status" value="1"/>
</dbReference>
<evidence type="ECO:0000256" key="6">
    <source>
        <dbReference type="SAM" id="Phobius"/>
    </source>
</evidence>
<dbReference type="RefSeq" id="WP_068352166.1">
    <property type="nucleotide sequence ID" value="NZ_CP016033.1"/>
</dbReference>
<proteinExistence type="inferred from homology"/>
<comment type="subcellular location">
    <subcellularLocation>
        <location evidence="1">Membrane</location>
        <topology evidence="1">Multi-pass membrane protein</topology>
    </subcellularLocation>
</comment>
<feature type="transmembrane region" description="Helical" evidence="6">
    <location>
        <begin position="77"/>
        <end position="97"/>
    </location>
</feature>
<feature type="transmembrane region" description="Helical" evidence="6">
    <location>
        <begin position="133"/>
        <end position="151"/>
    </location>
</feature>